<keyword evidence="2 5" id="KW-0812">Transmembrane</keyword>
<evidence type="ECO:0000259" key="6">
    <source>
        <dbReference type="Pfam" id="PF06271"/>
    </source>
</evidence>
<dbReference type="EMBL" id="PDLY01000004">
    <property type="protein sequence ID" value="MBA5727726.1"/>
    <property type="molecule type" value="Genomic_DNA"/>
</dbReference>
<evidence type="ECO:0000256" key="5">
    <source>
        <dbReference type="SAM" id="Phobius"/>
    </source>
</evidence>
<keyword evidence="4 5" id="KW-0472">Membrane</keyword>
<comment type="caution">
    <text evidence="7">The sequence shown here is derived from an EMBL/GenBank/DDBJ whole genome shotgun (WGS) entry which is preliminary data.</text>
</comment>
<comment type="subcellular location">
    <subcellularLocation>
        <location evidence="1">Membrane</location>
        <topology evidence="1">Multi-pass membrane protein</topology>
    </subcellularLocation>
</comment>
<dbReference type="Pfam" id="PF06271">
    <property type="entry name" value="RDD"/>
    <property type="match status" value="1"/>
</dbReference>
<feature type="transmembrane region" description="Helical" evidence="5">
    <location>
        <begin position="136"/>
        <end position="154"/>
    </location>
</feature>
<feature type="transmembrane region" description="Helical" evidence="5">
    <location>
        <begin position="40"/>
        <end position="58"/>
    </location>
</feature>
<organism evidence="7 8">
    <name type="scientific">Bombella mellum</name>
    <dbReference type="NCBI Taxonomy" id="2039288"/>
    <lineage>
        <taxon>Bacteria</taxon>
        <taxon>Pseudomonadati</taxon>
        <taxon>Pseudomonadota</taxon>
        <taxon>Alphaproteobacteria</taxon>
        <taxon>Acetobacterales</taxon>
        <taxon>Acetobacteraceae</taxon>
        <taxon>Bombella</taxon>
    </lineage>
</organism>
<name>A0ABR5ZTR7_9PROT</name>
<sequence length="219" mass="25043">MNSSTFHTRPKALLTMDHPLPSLPQKAGLWARLMARNIDLTLYSFILSLPIYSLFHVLERLFPGLLALHGPTYALTPGLLINTGIDLFFVFPLSMLLDALICAHFGNTLGKHLLGIRPFHDDGRTLTLRTCLSRTYLIYVGCFMGGIYLLPPLAEIFHYIRYRKTGTTFWDQEEGTVVLSLRNSRRRTILMTILWLCMSAFTSMTEDRFLLHKTVDHLL</sequence>
<evidence type="ECO:0000313" key="7">
    <source>
        <dbReference type="EMBL" id="MBA5727726.1"/>
    </source>
</evidence>
<evidence type="ECO:0000256" key="2">
    <source>
        <dbReference type="ARBA" id="ARBA00022692"/>
    </source>
</evidence>
<protein>
    <recommendedName>
        <fullName evidence="6">RDD domain-containing protein</fullName>
    </recommendedName>
</protein>
<dbReference type="Proteomes" id="UP000765338">
    <property type="component" value="Unassembled WGS sequence"/>
</dbReference>
<keyword evidence="8" id="KW-1185">Reference proteome</keyword>
<feature type="transmembrane region" description="Helical" evidence="5">
    <location>
        <begin position="79"/>
        <end position="106"/>
    </location>
</feature>
<gene>
    <name evidence="7" type="ORF">CPA56_07000</name>
</gene>
<accession>A0ABR5ZTR7</accession>
<feature type="domain" description="RDD" evidence="6">
    <location>
        <begin position="27"/>
        <end position="171"/>
    </location>
</feature>
<evidence type="ECO:0000256" key="3">
    <source>
        <dbReference type="ARBA" id="ARBA00022989"/>
    </source>
</evidence>
<keyword evidence="3 5" id="KW-1133">Transmembrane helix</keyword>
<evidence type="ECO:0000256" key="1">
    <source>
        <dbReference type="ARBA" id="ARBA00004141"/>
    </source>
</evidence>
<evidence type="ECO:0000313" key="8">
    <source>
        <dbReference type="Proteomes" id="UP000765338"/>
    </source>
</evidence>
<reference evidence="7 8" key="1">
    <citation type="submission" date="2017-10" db="EMBL/GenBank/DDBJ databases">
        <authorList>
            <person name="Jakob F."/>
        </authorList>
    </citation>
    <scope>NUCLEOTIDE SEQUENCE [LARGE SCALE GENOMIC DNA]</scope>
    <source>
        <strain evidence="7 8">TMW 2.1889</strain>
    </source>
</reference>
<proteinExistence type="predicted"/>
<evidence type="ECO:0000256" key="4">
    <source>
        <dbReference type="ARBA" id="ARBA00023136"/>
    </source>
</evidence>
<dbReference type="InterPro" id="IPR010432">
    <property type="entry name" value="RDD"/>
</dbReference>
<dbReference type="RefSeq" id="WP_182041301.1">
    <property type="nucleotide sequence ID" value="NZ_PDLY01000004.1"/>
</dbReference>